<keyword evidence="1" id="KW-0472">Membrane</keyword>
<keyword evidence="1" id="KW-1133">Transmembrane helix</keyword>
<feature type="transmembrane region" description="Helical" evidence="1">
    <location>
        <begin position="162"/>
        <end position="187"/>
    </location>
</feature>
<feature type="transmembrane region" description="Helical" evidence="1">
    <location>
        <begin position="82"/>
        <end position="109"/>
    </location>
</feature>
<dbReference type="EMBL" id="HBJA01110366">
    <property type="protein sequence ID" value="CAE0826814.1"/>
    <property type="molecule type" value="Transcribed_RNA"/>
</dbReference>
<gene>
    <name evidence="2" type="ORF">EGYM00163_LOCUS38071</name>
</gene>
<evidence type="ECO:0000313" key="2">
    <source>
        <dbReference type="EMBL" id="CAE0826814.1"/>
    </source>
</evidence>
<reference evidence="2" key="1">
    <citation type="submission" date="2021-01" db="EMBL/GenBank/DDBJ databases">
        <authorList>
            <person name="Corre E."/>
            <person name="Pelletier E."/>
            <person name="Niang G."/>
            <person name="Scheremetjew M."/>
            <person name="Finn R."/>
            <person name="Kale V."/>
            <person name="Holt S."/>
            <person name="Cochrane G."/>
            <person name="Meng A."/>
            <person name="Brown T."/>
            <person name="Cohen L."/>
        </authorList>
    </citation>
    <scope>NUCLEOTIDE SEQUENCE</scope>
    <source>
        <strain evidence="2">CCMP1594</strain>
    </source>
</reference>
<sequence>MTVDKTLRKSSQAAAVALCLSFCLTVVLGVAIGLPLWSRYTSVTNGINYEHQVGIWQYCVKSQGNRACNAMSGANNNLCKGWVAATAACAIIAVTFFFLCMILSLLILVSKKPFKTKGLRLGLFGLSFLAFLFCLLAWIFWFCFGESHSCWALTAPSPLRKYGASFIMAALGSFFAMFLVCIAALLVGLTPKPPKMAPPPVVEPVVYYETVPQVPLVEYPVAPAYEFAPAAYTAYPEVPAYQPALPAYTAPSVAAAPMYTTYY</sequence>
<proteinExistence type="predicted"/>
<evidence type="ECO:0008006" key="3">
    <source>
        <dbReference type="Google" id="ProtNLM"/>
    </source>
</evidence>
<organism evidence="2">
    <name type="scientific">Eutreptiella gymnastica</name>
    <dbReference type="NCBI Taxonomy" id="73025"/>
    <lineage>
        <taxon>Eukaryota</taxon>
        <taxon>Discoba</taxon>
        <taxon>Euglenozoa</taxon>
        <taxon>Euglenida</taxon>
        <taxon>Spirocuta</taxon>
        <taxon>Euglenophyceae</taxon>
        <taxon>Eutreptiales</taxon>
        <taxon>Eutreptiaceae</taxon>
        <taxon>Eutreptiella</taxon>
    </lineage>
</organism>
<protein>
    <recommendedName>
        <fullName evidence="3">Claudin</fullName>
    </recommendedName>
</protein>
<name>A0A7S4G6F2_9EUGL</name>
<accession>A0A7S4G6F2</accession>
<feature type="transmembrane region" description="Helical" evidence="1">
    <location>
        <begin position="121"/>
        <end position="142"/>
    </location>
</feature>
<keyword evidence="1" id="KW-0812">Transmembrane</keyword>
<dbReference type="Gene3D" id="1.20.140.150">
    <property type="match status" value="1"/>
</dbReference>
<dbReference type="AlphaFoldDB" id="A0A7S4G6F2"/>
<evidence type="ECO:0000256" key="1">
    <source>
        <dbReference type="SAM" id="Phobius"/>
    </source>
</evidence>